<keyword evidence="2" id="KW-1185">Reference proteome</keyword>
<organism evidence="1 2">
    <name type="scientific">Thauera terpenica 58Eu</name>
    <dbReference type="NCBI Taxonomy" id="1348657"/>
    <lineage>
        <taxon>Bacteria</taxon>
        <taxon>Pseudomonadati</taxon>
        <taxon>Pseudomonadota</taxon>
        <taxon>Betaproteobacteria</taxon>
        <taxon>Rhodocyclales</taxon>
        <taxon>Zoogloeaceae</taxon>
        <taxon>Thauera</taxon>
    </lineage>
</organism>
<dbReference type="STRING" id="1348657.M622_01735"/>
<dbReference type="Proteomes" id="UP000015455">
    <property type="component" value="Unassembled WGS sequence"/>
</dbReference>
<dbReference type="Gene3D" id="3.60.60.10">
    <property type="entry name" value="Penicillin V Acylase, Chain A"/>
    <property type="match status" value="1"/>
</dbReference>
<dbReference type="Pfam" id="PF05742">
    <property type="entry name" value="TANGO2"/>
    <property type="match status" value="1"/>
</dbReference>
<evidence type="ECO:0000313" key="2">
    <source>
        <dbReference type="Proteomes" id="UP000015455"/>
    </source>
</evidence>
<dbReference type="EMBL" id="ATJV01000048">
    <property type="protein sequence ID" value="EPZ15916.1"/>
    <property type="molecule type" value="Genomic_DNA"/>
</dbReference>
<proteinExistence type="predicted"/>
<dbReference type="AlphaFoldDB" id="S9ZMT5"/>
<dbReference type="InterPro" id="IPR008551">
    <property type="entry name" value="TANGO2"/>
</dbReference>
<dbReference type="OrthoDB" id="4380123at2"/>
<reference evidence="1 2" key="1">
    <citation type="submission" date="2013-06" db="EMBL/GenBank/DDBJ databases">
        <title>Draft genome sequence of Thauera terpenica.</title>
        <authorList>
            <person name="Liu B."/>
            <person name="Frostegard A.H."/>
            <person name="Shapleigh J.P."/>
        </authorList>
    </citation>
    <scope>NUCLEOTIDE SEQUENCE [LARGE SCALE GENOMIC DNA]</scope>
    <source>
        <strain evidence="1 2">58Eu</strain>
    </source>
</reference>
<sequence>MCLIVFAWQSHPDFPLIVAANRDEFLGRPAAPAHWWTDAPDLLAGRDLEAGGSWLGLSRSGRFAALTNYRDPTQRISGAPSRGALVRSALERDDTAEATLRQLAAGSAAYASFNLLVGDGRRLGVLESTSGQVRMLEPGVYGLSNHLLDTPWPKLLKARSGLAALLPRLPDDDAALALLRDATPAPDPHLPNTGMSLEWERWLSSAFIRAPDYGTRCSSLVAVEHSGNMRLREWTWDRHGDLRSELTHRFVAEQRQRTRG</sequence>
<accession>S9ZMT5</accession>
<dbReference type="PANTHER" id="PTHR17985">
    <property type="entry name" value="SER/THR-RICH PROTEIN T10 IN DGCR REGION"/>
    <property type="match status" value="1"/>
</dbReference>
<gene>
    <name evidence="1" type="ORF">M622_01735</name>
</gene>
<dbReference type="RefSeq" id="WP_021248755.1">
    <property type="nucleotide sequence ID" value="NZ_ATJV01000048.1"/>
</dbReference>
<evidence type="ECO:0000313" key="1">
    <source>
        <dbReference type="EMBL" id="EPZ15916.1"/>
    </source>
</evidence>
<dbReference type="eggNOG" id="COG3332">
    <property type="taxonomic scope" value="Bacteria"/>
</dbReference>
<dbReference type="PATRIC" id="fig|1348657.5.peg.1322"/>
<protein>
    <recommendedName>
        <fullName evidence="3">NRDE family protein</fullName>
    </recommendedName>
</protein>
<dbReference type="PANTHER" id="PTHR17985:SF8">
    <property type="entry name" value="TRANSPORT AND GOLGI ORGANIZATION PROTEIN 2 HOMOLOG"/>
    <property type="match status" value="1"/>
</dbReference>
<evidence type="ECO:0008006" key="3">
    <source>
        <dbReference type="Google" id="ProtNLM"/>
    </source>
</evidence>
<name>S9ZMT5_9RHOO</name>
<comment type="caution">
    <text evidence="1">The sequence shown here is derived from an EMBL/GenBank/DDBJ whole genome shotgun (WGS) entry which is preliminary data.</text>
</comment>